<comment type="caution">
    <text evidence="1">The sequence shown here is derived from an EMBL/GenBank/DDBJ whole genome shotgun (WGS) entry which is preliminary data.</text>
</comment>
<evidence type="ECO:0000313" key="1">
    <source>
        <dbReference type="EMBL" id="KNZ58848.1"/>
    </source>
</evidence>
<evidence type="ECO:0000313" key="2">
    <source>
        <dbReference type="Proteomes" id="UP000037035"/>
    </source>
</evidence>
<organism evidence="1 2">
    <name type="scientific">Puccinia sorghi</name>
    <dbReference type="NCBI Taxonomy" id="27349"/>
    <lineage>
        <taxon>Eukaryota</taxon>
        <taxon>Fungi</taxon>
        <taxon>Dikarya</taxon>
        <taxon>Basidiomycota</taxon>
        <taxon>Pucciniomycotina</taxon>
        <taxon>Pucciniomycetes</taxon>
        <taxon>Pucciniales</taxon>
        <taxon>Pucciniaceae</taxon>
        <taxon>Puccinia</taxon>
    </lineage>
</organism>
<reference evidence="1 2" key="1">
    <citation type="submission" date="2015-08" db="EMBL/GenBank/DDBJ databases">
        <title>Next Generation Sequencing and Analysis of the Genome of Puccinia sorghi L Schw, the Causal Agent of Maize Common Rust.</title>
        <authorList>
            <person name="Rochi L."/>
            <person name="Burguener G."/>
            <person name="Darino M."/>
            <person name="Turjanski A."/>
            <person name="Kreff E."/>
            <person name="Dieguez M.J."/>
            <person name="Sacco F."/>
        </authorList>
    </citation>
    <scope>NUCLEOTIDE SEQUENCE [LARGE SCALE GENOMIC DNA]</scope>
    <source>
        <strain evidence="1 2">RO10H11247</strain>
    </source>
</reference>
<keyword evidence="2" id="KW-1185">Reference proteome</keyword>
<proteinExistence type="predicted"/>
<dbReference type="EMBL" id="LAVV01006669">
    <property type="protein sequence ID" value="KNZ58848.1"/>
    <property type="molecule type" value="Genomic_DNA"/>
</dbReference>
<sequence>MSTAGSFNSYLRAKLVDFDLHEEKIEIGHQREREIAPGKIKGQKQSWKSSHLSLWFQNLSSTFYCLYLDTFVLKMKTLNKKLQQMKQYSSRSTDWHERIGRQKLLILLLQSIESSGDFCRHLCSKSHPNKVILHLNQRCDILNTKTIIPRCHIPLLSVHLGKHSRSKYGKIKDNELRTPTQYNTFFMAVVMQYNMQQLNFFGNQKFSFLYLNIIKGNFFTFDGTFPKSSVEEILQNLKLISNQMDHKLCVECLEYFFSQDYAKQSSFHDLLFIYLIQFENYHTCHNRHCDWRKLGCTCYSICIKFYSIYFHVTWKIPLDLSKSSKRLKGVSGEIHKSSNETDFYVKMGSLGQLNFAYLSCTSQVGVLFPVPRQGFSLYGLAQTCNTLKWA</sequence>
<gene>
    <name evidence="1" type="ORF">VP01_1849g2</name>
</gene>
<dbReference type="VEuPathDB" id="FungiDB:VP01_1849g2"/>
<dbReference type="AlphaFoldDB" id="A0A0L6VDP4"/>
<name>A0A0L6VDP4_9BASI</name>
<dbReference type="Proteomes" id="UP000037035">
    <property type="component" value="Unassembled WGS sequence"/>
</dbReference>
<protein>
    <submittedName>
        <fullName evidence="1">Uncharacterized protein</fullName>
    </submittedName>
</protein>
<accession>A0A0L6VDP4</accession>